<protein>
    <recommendedName>
        <fullName evidence="4">Cyclic nucleotide-binding domain-containing protein</fullName>
    </recommendedName>
</protein>
<dbReference type="Gene3D" id="2.60.120.10">
    <property type="entry name" value="Jelly Rolls"/>
    <property type="match status" value="1"/>
</dbReference>
<dbReference type="GO" id="GO:0004862">
    <property type="term" value="F:cAMP-dependent protein kinase inhibitor activity"/>
    <property type="evidence" value="ECO:0007669"/>
    <property type="project" value="TreeGrafter"/>
</dbReference>
<dbReference type="SMART" id="SM00100">
    <property type="entry name" value="cNMP"/>
    <property type="match status" value="1"/>
</dbReference>
<keyword evidence="2" id="KW-0812">Transmembrane</keyword>
<dbReference type="CDD" id="cd00038">
    <property type="entry name" value="CAP_ED"/>
    <property type="match status" value="1"/>
</dbReference>
<keyword evidence="2" id="KW-0472">Membrane</keyword>
<keyword evidence="6" id="KW-1185">Reference proteome</keyword>
<keyword evidence="2" id="KW-1133">Transmembrane helix</keyword>
<feature type="transmembrane region" description="Helical" evidence="2">
    <location>
        <begin position="536"/>
        <end position="555"/>
    </location>
</feature>
<organism evidence="5 6">
    <name type="scientific">Cylindrotheca closterium</name>
    <dbReference type="NCBI Taxonomy" id="2856"/>
    <lineage>
        <taxon>Eukaryota</taxon>
        <taxon>Sar</taxon>
        <taxon>Stramenopiles</taxon>
        <taxon>Ochrophyta</taxon>
        <taxon>Bacillariophyta</taxon>
        <taxon>Bacillariophyceae</taxon>
        <taxon>Bacillariophycidae</taxon>
        <taxon>Bacillariales</taxon>
        <taxon>Bacillariaceae</taxon>
        <taxon>Cylindrotheca</taxon>
    </lineage>
</organism>
<dbReference type="AlphaFoldDB" id="A0AAD2CEC3"/>
<sequence length="601" mass="66865">MKKCKSLLAFYALFYHAKALSFASPLTHGRTRSLLMVNGGTQQLWSETEEAALSEKLESDPSEESMMRGGEYSPSAWNNETDGSNMPMEGDAGSGSSPSTITSRTFDSDAEFLESVIKASNFGQGLDEGEDLQDIIQAFVKTNYSKGELLFSEKDETGDFLFVVESGQFIVSVEGQQLPAPYGIASQGSIIGELALIYDTGRVGTVRAKTDVTGFRLDRDAFLKWLEKWPGKRNDLKHELKQIDDVIAKVSGVRLKYGGSVIRKINPSRLWLWTRWSGTILQHAWKVSLANLLTATTLVVATRLLAKPTWGLTVMPDPNNPLISKMLGLFDVWQYLMTVTTFILTFFLGQAYSLWRDIYSTARVVQGRLSDINLMLAVSAERDRSGAYTKRARELMEDVASYTRLYHVFMWASFSNKLNLLLSDMGLRRMVNRGVLSRKQFNTLQKLDATTVAPQHACLIWIMTRFLKGMQDNVVPNDVTMKQTLFNKAMELQGTFAGVGGKLAGRSPLAYVHLVQILVDSFLLLAPVALTYKLGVWGIPAVGILTLFYSGLLDLSKILLHPLGNDDDIYDESVNMDLAVIIRESNGGSTRWMDGGELLPF</sequence>
<dbReference type="GO" id="GO:0034236">
    <property type="term" value="F:protein kinase A catalytic subunit binding"/>
    <property type="evidence" value="ECO:0007669"/>
    <property type="project" value="TreeGrafter"/>
</dbReference>
<dbReference type="InterPro" id="IPR018490">
    <property type="entry name" value="cNMP-bd_dom_sf"/>
</dbReference>
<feature type="region of interest" description="Disordered" evidence="1">
    <location>
        <begin position="49"/>
        <end position="101"/>
    </location>
</feature>
<feature type="domain" description="Cyclic nucleotide-binding" evidence="4">
    <location>
        <begin position="128"/>
        <end position="226"/>
    </location>
</feature>
<evidence type="ECO:0000259" key="4">
    <source>
        <dbReference type="PROSITE" id="PS50042"/>
    </source>
</evidence>
<evidence type="ECO:0000313" key="5">
    <source>
        <dbReference type="EMBL" id="CAJ1930967.1"/>
    </source>
</evidence>
<dbReference type="Pfam" id="PF01062">
    <property type="entry name" value="Bestrophin"/>
    <property type="match status" value="1"/>
</dbReference>
<feature type="transmembrane region" description="Helical" evidence="2">
    <location>
        <begin position="509"/>
        <end position="530"/>
    </location>
</feature>
<evidence type="ECO:0000256" key="2">
    <source>
        <dbReference type="SAM" id="Phobius"/>
    </source>
</evidence>
<keyword evidence="3" id="KW-0732">Signal</keyword>
<feature type="chain" id="PRO_5042039499" description="Cyclic nucleotide-binding domain-containing protein" evidence="3">
    <location>
        <begin position="20"/>
        <end position="601"/>
    </location>
</feature>
<dbReference type="InterPro" id="IPR000595">
    <property type="entry name" value="cNMP-bd_dom"/>
</dbReference>
<evidence type="ECO:0000256" key="1">
    <source>
        <dbReference type="SAM" id="MobiDB-lite"/>
    </source>
</evidence>
<dbReference type="Proteomes" id="UP001295423">
    <property type="component" value="Unassembled WGS sequence"/>
</dbReference>
<gene>
    <name evidence="5" type="ORF">CYCCA115_LOCUS2175</name>
</gene>
<dbReference type="GO" id="GO:0005829">
    <property type="term" value="C:cytosol"/>
    <property type="evidence" value="ECO:0007669"/>
    <property type="project" value="TreeGrafter"/>
</dbReference>
<dbReference type="Pfam" id="PF00027">
    <property type="entry name" value="cNMP_binding"/>
    <property type="match status" value="1"/>
</dbReference>
<feature type="transmembrane region" description="Helical" evidence="2">
    <location>
        <begin position="332"/>
        <end position="355"/>
    </location>
</feature>
<accession>A0AAD2CEC3</accession>
<name>A0AAD2CEC3_9STRA</name>
<feature type="signal peptide" evidence="3">
    <location>
        <begin position="1"/>
        <end position="19"/>
    </location>
</feature>
<dbReference type="PANTHER" id="PTHR11635:SF166">
    <property type="entry name" value="CYCLIC NUCLEOTIDE-BINDING DOMAIN-CONTAINING PROTEIN"/>
    <property type="match status" value="1"/>
</dbReference>
<dbReference type="InterPro" id="IPR014710">
    <property type="entry name" value="RmlC-like_jellyroll"/>
</dbReference>
<comment type="caution">
    <text evidence="5">The sequence shown here is derived from an EMBL/GenBank/DDBJ whole genome shotgun (WGS) entry which is preliminary data.</text>
</comment>
<proteinExistence type="predicted"/>
<evidence type="ECO:0000256" key="3">
    <source>
        <dbReference type="SAM" id="SignalP"/>
    </source>
</evidence>
<dbReference type="GO" id="GO:0005254">
    <property type="term" value="F:chloride channel activity"/>
    <property type="evidence" value="ECO:0007669"/>
    <property type="project" value="InterPro"/>
</dbReference>
<reference evidence="5" key="1">
    <citation type="submission" date="2023-08" db="EMBL/GenBank/DDBJ databases">
        <authorList>
            <person name="Audoor S."/>
            <person name="Bilcke G."/>
        </authorList>
    </citation>
    <scope>NUCLEOTIDE SEQUENCE</scope>
</reference>
<dbReference type="EMBL" id="CAKOGP040000114">
    <property type="protein sequence ID" value="CAJ1930967.1"/>
    <property type="molecule type" value="Genomic_DNA"/>
</dbReference>
<dbReference type="SUPFAM" id="SSF51206">
    <property type="entry name" value="cAMP-binding domain-like"/>
    <property type="match status" value="1"/>
</dbReference>
<feature type="compositionally biased region" description="Polar residues" evidence="1">
    <location>
        <begin position="75"/>
        <end position="84"/>
    </location>
</feature>
<dbReference type="InterPro" id="IPR050503">
    <property type="entry name" value="cAMP-dep_PK_reg_su-like"/>
</dbReference>
<dbReference type="InterPro" id="IPR021134">
    <property type="entry name" value="Bestrophin-like"/>
</dbReference>
<dbReference type="PANTHER" id="PTHR11635">
    <property type="entry name" value="CAMP-DEPENDENT PROTEIN KINASE REGULATORY CHAIN"/>
    <property type="match status" value="1"/>
</dbReference>
<dbReference type="GO" id="GO:0030552">
    <property type="term" value="F:cAMP binding"/>
    <property type="evidence" value="ECO:0007669"/>
    <property type="project" value="TreeGrafter"/>
</dbReference>
<evidence type="ECO:0000313" key="6">
    <source>
        <dbReference type="Proteomes" id="UP001295423"/>
    </source>
</evidence>
<dbReference type="PROSITE" id="PS50042">
    <property type="entry name" value="CNMP_BINDING_3"/>
    <property type="match status" value="1"/>
</dbReference>
<dbReference type="GO" id="GO:0005952">
    <property type="term" value="C:cAMP-dependent protein kinase complex"/>
    <property type="evidence" value="ECO:0007669"/>
    <property type="project" value="InterPro"/>
</dbReference>